<dbReference type="AlphaFoldDB" id="A0A518B8X5"/>
<reference evidence="3 4" key="1">
    <citation type="submission" date="2019-02" db="EMBL/GenBank/DDBJ databases">
        <title>Deep-cultivation of Planctomycetes and their phenomic and genomic characterization uncovers novel biology.</title>
        <authorList>
            <person name="Wiegand S."/>
            <person name="Jogler M."/>
            <person name="Boedeker C."/>
            <person name="Pinto D."/>
            <person name="Vollmers J."/>
            <person name="Rivas-Marin E."/>
            <person name="Kohn T."/>
            <person name="Peeters S.H."/>
            <person name="Heuer A."/>
            <person name="Rast P."/>
            <person name="Oberbeckmann S."/>
            <person name="Bunk B."/>
            <person name="Jeske O."/>
            <person name="Meyerdierks A."/>
            <person name="Storesund J.E."/>
            <person name="Kallscheuer N."/>
            <person name="Luecker S."/>
            <person name="Lage O.M."/>
            <person name="Pohl T."/>
            <person name="Merkel B.J."/>
            <person name="Hornburger P."/>
            <person name="Mueller R.-W."/>
            <person name="Bruemmer F."/>
            <person name="Labrenz M."/>
            <person name="Spormann A.M."/>
            <person name="Op den Camp H."/>
            <person name="Overmann J."/>
            <person name="Amann R."/>
            <person name="Jetten M.S.M."/>
            <person name="Mascher T."/>
            <person name="Medema M.H."/>
            <person name="Devos D.P."/>
            <person name="Kaster A.-K."/>
            <person name="Ovreas L."/>
            <person name="Rohde M."/>
            <person name="Galperin M.Y."/>
            <person name="Jogler C."/>
        </authorList>
    </citation>
    <scope>NUCLEOTIDE SEQUENCE [LARGE SCALE GENOMIC DNA]</scope>
    <source>
        <strain evidence="3 4">Pan216</strain>
    </source>
</reference>
<dbReference type="SUPFAM" id="SSF53474">
    <property type="entry name" value="alpha/beta-Hydrolases"/>
    <property type="match status" value="1"/>
</dbReference>
<proteinExistence type="predicted"/>
<dbReference type="RefSeq" id="WP_145260909.1">
    <property type="nucleotide sequence ID" value="NZ_CP036279.1"/>
</dbReference>
<dbReference type="Gene3D" id="3.40.50.1820">
    <property type="entry name" value="alpha/beta hydrolase"/>
    <property type="match status" value="1"/>
</dbReference>
<name>A0A518B8X5_9BACT</name>
<dbReference type="GO" id="GO:0016787">
    <property type="term" value="F:hydrolase activity"/>
    <property type="evidence" value="ECO:0007669"/>
    <property type="project" value="UniProtKB-KW"/>
</dbReference>
<feature type="chain" id="PRO_5021794895" evidence="2">
    <location>
        <begin position="33"/>
        <end position="753"/>
    </location>
</feature>
<dbReference type="KEGG" id="knv:Pan216_43150"/>
<evidence type="ECO:0000256" key="2">
    <source>
        <dbReference type="SAM" id="SignalP"/>
    </source>
</evidence>
<evidence type="ECO:0000313" key="4">
    <source>
        <dbReference type="Proteomes" id="UP000317093"/>
    </source>
</evidence>
<keyword evidence="3" id="KW-0378">Hydrolase</keyword>
<evidence type="ECO:0000313" key="3">
    <source>
        <dbReference type="EMBL" id="QDU63435.1"/>
    </source>
</evidence>
<accession>A0A518B8X5</accession>
<sequence precursor="true">MDAIFRHLPLKSVLALTLAVGLLAASPREAHAVGRVILKDGTTLTGDIRTEEQKIQVDDGRCLHIVSAQQLLRPEEVDGKSVLERYSLDQPVASDRGRPLERIKDIIEATPFDEFGRRTVRLRDSANRELSIHQAITELTPTHVRIEGINRLWWGALSLSQLPYPTLRTLLRRAGDESNAPGRLKMIVFLLQAGLYPEAQAEIAQARIDFPERESELRSLSDTLEARWVNDVLRDVRLALGSGQRQEANRLFATLKDHSIPRDVEPSVDLVARELERLDEQMETTKQLLAATKSPSTVTPDDDRAREAISAALSPATLSRLEPVRQLANQPGSTPDKQLALALSGWVLGPLLAHEDLDQARAEWTMYETLRDSLAAPDEVAFQEQFLELLKAKTATDLVPRIIQHLPAPETDIVPATPTEVALTVDQLGDLPYLVVLPPEYDRFRRYPVLFVMHGVDETPEKALDYWRELAAKHGTILIAPFRDDPTQAYAYSVAEHVSFLKRLADVRRQFAADPDRVFLAGHDLGGYAAWDLAISHPSELAGLITFSGIPKFYAEHYWPNLETLPVLAIEGTHNGGNAGELNHALRRFFQNGYDVLLRFYRGRLGGVVSDALPDAFEWMSRKRRGPPPSEFTAVSARQSDRRFHWIEMEAFIPKALIPPELYQRSRGRPAKVRARITDGNAMQISATGLRALHVLLYPNLTQLDDPGFRIVANGKTLHRGPVTIDLEEMLRDYREHYDRQRLLLKRIKALRL</sequence>
<dbReference type="Proteomes" id="UP000317093">
    <property type="component" value="Chromosome"/>
</dbReference>
<protein>
    <submittedName>
        <fullName evidence="3">Alpha/beta hydrolase family protein</fullName>
    </submittedName>
</protein>
<organism evidence="3 4">
    <name type="scientific">Kolteria novifilia</name>
    <dbReference type="NCBI Taxonomy" id="2527975"/>
    <lineage>
        <taxon>Bacteria</taxon>
        <taxon>Pseudomonadati</taxon>
        <taxon>Planctomycetota</taxon>
        <taxon>Planctomycetia</taxon>
        <taxon>Kolteriales</taxon>
        <taxon>Kolteriaceae</taxon>
        <taxon>Kolteria</taxon>
    </lineage>
</organism>
<gene>
    <name evidence="3" type="ORF">Pan216_43150</name>
</gene>
<keyword evidence="1 2" id="KW-0732">Signal</keyword>
<feature type="signal peptide" evidence="2">
    <location>
        <begin position="1"/>
        <end position="32"/>
    </location>
</feature>
<keyword evidence="4" id="KW-1185">Reference proteome</keyword>
<dbReference type="InterPro" id="IPR029058">
    <property type="entry name" value="AB_hydrolase_fold"/>
</dbReference>
<dbReference type="PANTHER" id="PTHR43037:SF1">
    <property type="entry name" value="BLL1128 PROTEIN"/>
    <property type="match status" value="1"/>
</dbReference>
<evidence type="ECO:0000256" key="1">
    <source>
        <dbReference type="ARBA" id="ARBA00022729"/>
    </source>
</evidence>
<dbReference type="EMBL" id="CP036279">
    <property type="protein sequence ID" value="QDU63435.1"/>
    <property type="molecule type" value="Genomic_DNA"/>
</dbReference>
<dbReference type="OrthoDB" id="1955879at2"/>
<dbReference type="InterPro" id="IPR050955">
    <property type="entry name" value="Plant_Biomass_Hydrol_Est"/>
</dbReference>
<dbReference type="PANTHER" id="PTHR43037">
    <property type="entry name" value="UNNAMED PRODUCT-RELATED"/>
    <property type="match status" value="1"/>
</dbReference>